<feature type="transmembrane region" description="Helical" evidence="2">
    <location>
        <begin position="800"/>
        <end position="825"/>
    </location>
</feature>
<evidence type="ECO:0000313" key="3">
    <source>
        <dbReference type="EMBL" id="KAK0623794.1"/>
    </source>
</evidence>
<protein>
    <submittedName>
        <fullName evidence="3">Uncharacterized protein</fullName>
    </submittedName>
</protein>
<feature type="compositionally biased region" description="Polar residues" evidence="1">
    <location>
        <begin position="266"/>
        <end position="278"/>
    </location>
</feature>
<feature type="transmembrane region" description="Helical" evidence="2">
    <location>
        <begin position="524"/>
        <end position="544"/>
    </location>
</feature>
<dbReference type="Proteomes" id="UP001175000">
    <property type="component" value="Unassembled WGS sequence"/>
</dbReference>
<dbReference type="AlphaFoldDB" id="A0AA40C3V1"/>
<proteinExistence type="predicted"/>
<feature type="transmembrane region" description="Helical" evidence="2">
    <location>
        <begin position="12"/>
        <end position="33"/>
    </location>
</feature>
<keyword evidence="2" id="KW-0472">Membrane</keyword>
<organism evidence="3 4">
    <name type="scientific">Immersiella caudata</name>
    <dbReference type="NCBI Taxonomy" id="314043"/>
    <lineage>
        <taxon>Eukaryota</taxon>
        <taxon>Fungi</taxon>
        <taxon>Dikarya</taxon>
        <taxon>Ascomycota</taxon>
        <taxon>Pezizomycotina</taxon>
        <taxon>Sordariomycetes</taxon>
        <taxon>Sordariomycetidae</taxon>
        <taxon>Sordariales</taxon>
        <taxon>Lasiosphaeriaceae</taxon>
        <taxon>Immersiella</taxon>
    </lineage>
</organism>
<gene>
    <name evidence="3" type="ORF">B0T14DRAFT_565117</name>
</gene>
<sequence>MGRNYAPAALRWWFLGLIFLYTCFVLTFLEYALQSLPLVDDPRIIGIEKSSRAPLPTTADTPPTAFPPVPTRFITPLVPNRRAPSIERQTNSSSAEPFLNTTVPAASPTANQDVSHPKTGLGLAVPLRILHKSPNKYPQLDPNTVIAHCRIVSKWMHGPNGRDIIPVPSGMDISTRCIMHAMGLYFSENPDDCAANFQYSEPRRIDPDFGMTFTTVVFHSEECFKAWSDLSRKLNFTAKDDCFLEESRQGKILQPAKSQGPLGISHINSSGEPSTTNDLVWPGDAQNYYYARGTVITRTDSRGQPVATETVVPGWDMPLSTTRSTTTITGTDGRPLTTIITTLTTPVSQQLTAVTTTLYSSGTPYATATVYGIPYPSTLANHTAWSEPPTSAIQVVPMTAFLYFLASFSPVMITTLLGILIQTLHRSTLSMAPFRALSRPVGATARDSILLTADGALPWSAAGLAWRLRDPLLVLSGLLFFLSAVLVAISSEAVGLALRGGCEKKDGFQGCFMSPAVIRKPARAAEGVLVAMIVLIGGMGIYLCRWKIGVGEDPRSIAGVVKLMHVGFDEKEKNHGLRGLLIGLDTPTRDERISKREMRERFAERRFAIRTPEEGIVVLGDDARVRTPSGLTKKWYSYRSCLTRLGRCWKLGNNYRSHVLRGYTFQILFLLSLCGLLAVVAHYGSEELHPENPLERFMDSQTVGVTLLFTAVGVVIDMFWDSFFCWNEMLEPYRCLSGKRTRNRTDLARPRSSNVFSGLFRAVVHKDAFLGALAFAGVLAKCLPICLANIPFSLTTTWDTFVACTWTTVAILAFMITVLAVSFFLPQPYMPVDPSSAVGCLYYVCDSRLLDHVESRSLGGGIGMVGETGATYRFGIMTGTSGKRRIGIEFNE</sequence>
<dbReference type="Pfam" id="PF11915">
    <property type="entry name" value="DUF3433"/>
    <property type="match status" value="2"/>
</dbReference>
<feature type="transmembrane region" description="Helical" evidence="2">
    <location>
        <begin position="769"/>
        <end position="794"/>
    </location>
</feature>
<feature type="transmembrane region" description="Helical" evidence="2">
    <location>
        <begin position="663"/>
        <end position="683"/>
    </location>
</feature>
<evidence type="ECO:0000256" key="2">
    <source>
        <dbReference type="SAM" id="Phobius"/>
    </source>
</evidence>
<keyword evidence="2" id="KW-0812">Transmembrane</keyword>
<feature type="region of interest" description="Disordered" evidence="1">
    <location>
        <begin position="254"/>
        <end position="279"/>
    </location>
</feature>
<feature type="transmembrane region" description="Helical" evidence="2">
    <location>
        <begin position="703"/>
        <end position="720"/>
    </location>
</feature>
<accession>A0AA40C3V1</accession>
<dbReference type="EMBL" id="JAULSU010000003">
    <property type="protein sequence ID" value="KAK0623794.1"/>
    <property type="molecule type" value="Genomic_DNA"/>
</dbReference>
<feature type="transmembrane region" description="Helical" evidence="2">
    <location>
        <begin position="472"/>
        <end position="490"/>
    </location>
</feature>
<dbReference type="InterPro" id="IPR021840">
    <property type="entry name" value="DUF3433"/>
</dbReference>
<reference evidence="3" key="1">
    <citation type="submission" date="2023-06" db="EMBL/GenBank/DDBJ databases">
        <title>Genome-scale phylogeny and comparative genomics of the fungal order Sordariales.</title>
        <authorList>
            <consortium name="Lawrence Berkeley National Laboratory"/>
            <person name="Hensen N."/>
            <person name="Bonometti L."/>
            <person name="Westerberg I."/>
            <person name="Brannstrom I.O."/>
            <person name="Guillou S."/>
            <person name="Cros-Aarteil S."/>
            <person name="Calhoun S."/>
            <person name="Haridas S."/>
            <person name="Kuo A."/>
            <person name="Mondo S."/>
            <person name="Pangilinan J."/>
            <person name="Riley R."/>
            <person name="Labutti K."/>
            <person name="Andreopoulos B."/>
            <person name="Lipzen A."/>
            <person name="Chen C."/>
            <person name="Yanf M."/>
            <person name="Daum C."/>
            <person name="Ng V."/>
            <person name="Clum A."/>
            <person name="Steindorff A."/>
            <person name="Ohm R."/>
            <person name="Martin F."/>
            <person name="Silar P."/>
            <person name="Natvig D."/>
            <person name="Lalanne C."/>
            <person name="Gautier V."/>
            <person name="Ament-Velasquez S.L."/>
            <person name="Kruys A."/>
            <person name="Hutchinson M.I."/>
            <person name="Powell A.J."/>
            <person name="Barry K."/>
            <person name="Miller A.N."/>
            <person name="Grigoriev I.V."/>
            <person name="Debuchy R."/>
            <person name="Gladieux P."/>
            <person name="Thoren M.H."/>
            <person name="Johannesson H."/>
        </authorList>
    </citation>
    <scope>NUCLEOTIDE SEQUENCE</scope>
    <source>
        <strain evidence="3">CBS 606.72</strain>
    </source>
</reference>
<feature type="transmembrane region" description="Helical" evidence="2">
    <location>
        <begin position="400"/>
        <end position="421"/>
    </location>
</feature>
<comment type="caution">
    <text evidence="3">The sequence shown here is derived from an EMBL/GenBank/DDBJ whole genome shotgun (WGS) entry which is preliminary data.</text>
</comment>
<evidence type="ECO:0000256" key="1">
    <source>
        <dbReference type="SAM" id="MobiDB-lite"/>
    </source>
</evidence>
<dbReference type="PANTHER" id="PTHR37544">
    <property type="entry name" value="SPRAY-RELATED"/>
    <property type="match status" value="1"/>
</dbReference>
<name>A0AA40C3V1_9PEZI</name>
<keyword evidence="2" id="KW-1133">Transmembrane helix</keyword>
<keyword evidence="4" id="KW-1185">Reference proteome</keyword>
<evidence type="ECO:0000313" key="4">
    <source>
        <dbReference type="Proteomes" id="UP001175000"/>
    </source>
</evidence>
<dbReference type="PANTHER" id="PTHR37544:SF3">
    <property type="entry name" value="SPRAY"/>
    <property type="match status" value="1"/>
</dbReference>